<dbReference type="SUPFAM" id="SSF55200">
    <property type="entry name" value="Translation initiation factor IF3, C-terminal domain"/>
    <property type="match status" value="1"/>
</dbReference>
<sequence>MRASLQAAGALKGAMRSFTLPLPRPSIVLTVVPQAVSSWSKVSSSPHERLFSTTPCASAAPLLSSGKSTASSEASVAKGPIRDEAIIPLSSYVRLVDPKTGSLAGPFNTRQILAKLDRTKFFLQQVAPAQSSRATIDYDPSSPPSTVDASQLVQFAICKLIDKKEEFDRLRNLKRKSHNGSFNQTAANSTSSSKEVQLTWSVSPNDLAHKLGKAKKEMLKGARINVVISTKPGGRKYIKGLNPELDEQRGRLLEHIEEFLCTDTQDAQQTAEQAEEKGSARIARRLGEIDWQRGGSAAVMSFECFRNK</sequence>
<name>A0A0D1DZQ2_MYCMD</name>
<organism evidence="4 5">
    <name type="scientific">Mycosarcoma maydis</name>
    <name type="common">Corn smut fungus</name>
    <name type="synonym">Ustilago maydis</name>
    <dbReference type="NCBI Taxonomy" id="5270"/>
    <lineage>
        <taxon>Eukaryota</taxon>
        <taxon>Fungi</taxon>
        <taxon>Dikarya</taxon>
        <taxon>Basidiomycota</taxon>
        <taxon>Ustilaginomycotina</taxon>
        <taxon>Ustilaginomycetes</taxon>
        <taxon>Ustilaginales</taxon>
        <taxon>Ustilaginaceae</taxon>
        <taxon>Mycosarcoma</taxon>
    </lineage>
</organism>
<keyword evidence="2" id="KW-0396">Initiation factor</keyword>
<dbReference type="GO" id="GO:0043022">
    <property type="term" value="F:ribosome binding"/>
    <property type="evidence" value="ECO:0000318"/>
    <property type="project" value="GO_Central"/>
</dbReference>
<keyword evidence="3" id="KW-0648">Protein biosynthesis</keyword>
<dbReference type="PANTHER" id="PTHR10938:SF0">
    <property type="entry name" value="TRANSLATION INITIATION FACTOR IF-3, MITOCHONDRIAL"/>
    <property type="match status" value="1"/>
</dbReference>
<dbReference type="GeneID" id="23564339"/>
<evidence type="ECO:0000313" key="4">
    <source>
        <dbReference type="EMBL" id="KIS68010.1"/>
    </source>
</evidence>
<evidence type="ECO:0000256" key="2">
    <source>
        <dbReference type="ARBA" id="ARBA00022540"/>
    </source>
</evidence>
<dbReference type="STRING" id="237631.A0A0D1DZQ2"/>
<dbReference type="GO" id="GO:0005739">
    <property type="term" value="C:mitochondrion"/>
    <property type="evidence" value="ECO:0000318"/>
    <property type="project" value="GO_Central"/>
</dbReference>
<dbReference type="RefSeq" id="XP_011390492.1">
    <property type="nucleotide sequence ID" value="XM_011392190.1"/>
</dbReference>
<dbReference type="InterPro" id="IPR001288">
    <property type="entry name" value="Translation_initiation_fac_3"/>
</dbReference>
<gene>
    <name evidence="4" type="ORF">UMAG_04051</name>
</gene>
<reference evidence="4 5" key="1">
    <citation type="journal article" date="2006" name="Nature">
        <title>Insights from the genome of the biotrophic fungal plant pathogen Ustilago maydis.</title>
        <authorList>
            <person name="Kamper J."/>
            <person name="Kahmann R."/>
            <person name="Bolker M."/>
            <person name="Ma L.J."/>
            <person name="Brefort T."/>
            <person name="Saville B.J."/>
            <person name="Banuett F."/>
            <person name="Kronstad J.W."/>
            <person name="Gold S.E."/>
            <person name="Muller O."/>
            <person name="Perlin M.H."/>
            <person name="Wosten H.A."/>
            <person name="de Vries R."/>
            <person name="Ruiz-Herrera J."/>
            <person name="Reynaga-Pena C.G."/>
            <person name="Snetselaar K."/>
            <person name="McCann M."/>
            <person name="Perez-Martin J."/>
            <person name="Feldbrugge M."/>
            <person name="Basse C.W."/>
            <person name="Steinberg G."/>
            <person name="Ibeas J.I."/>
            <person name="Holloman W."/>
            <person name="Guzman P."/>
            <person name="Farman M."/>
            <person name="Stajich J.E."/>
            <person name="Sentandreu R."/>
            <person name="Gonzalez-Prieto J.M."/>
            <person name="Kennell J.C."/>
            <person name="Molina L."/>
            <person name="Schirawski J."/>
            <person name="Mendoza-Mendoza A."/>
            <person name="Greilinger D."/>
            <person name="Munch K."/>
            <person name="Rossel N."/>
            <person name="Scherer M."/>
            <person name="Vranes M."/>
            <person name="Ladendorf O."/>
            <person name="Vincon V."/>
            <person name="Fuchs U."/>
            <person name="Sandrock B."/>
            <person name="Meng S."/>
            <person name="Ho E.C."/>
            <person name="Cahill M.J."/>
            <person name="Boyce K.J."/>
            <person name="Klose J."/>
            <person name="Klosterman S.J."/>
            <person name="Deelstra H.J."/>
            <person name="Ortiz-Castellanos L."/>
            <person name="Li W."/>
            <person name="Sanchez-Alonso P."/>
            <person name="Schreier P.H."/>
            <person name="Hauser-Hahn I."/>
            <person name="Vaupel M."/>
            <person name="Koopmann E."/>
            <person name="Friedrich G."/>
            <person name="Voss H."/>
            <person name="Schluter T."/>
            <person name="Margolis J."/>
            <person name="Platt D."/>
            <person name="Swimmer C."/>
            <person name="Gnirke A."/>
            <person name="Chen F."/>
            <person name="Vysotskaia V."/>
            <person name="Mannhaupt G."/>
            <person name="Guldener U."/>
            <person name="Munsterkotter M."/>
            <person name="Haase D."/>
            <person name="Oesterheld M."/>
            <person name="Mewes H.W."/>
            <person name="Mauceli E.W."/>
            <person name="DeCaprio D."/>
            <person name="Wade C.M."/>
            <person name="Butler J."/>
            <person name="Young S."/>
            <person name="Jaffe D.B."/>
            <person name="Calvo S."/>
            <person name="Nusbaum C."/>
            <person name="Galagan J."/>
            <person name="Birren B.W."/>
        </authorList>
    </citation>
    <scope>NUCLEOTIDE SEQUENCE [LARGE SCALE GENOMIC DNA]</scope>
    <source>
        <strain evidence="5">DSM 14603 / FGSC 9021 / UM521</strain>
    </source>
</reference>
<dbReference type="Proteomes" id="UP000000561">
    <property type="component" value="Chromosome 11"/>
</dbReference>
<dbReference type="AlphaFoldDB" id="A0A0D1DZQ2"/>
<dbReference type="GO" id="GO:0070124">
    <property type="term" value="P:mitochondrial translational initiation"/>
    <property type="evidence" value="ECO:0000318"/>
    <property type="project" value="GO_Central"/>
</dbReference>
<dbReference type="KEGG" id="uma:UMAG_04051"/>
<dbReference type="eggNOG" id="ENOG502QWD8">
    <property type="taxonomic scope" value="Eukaryota"/>
</dbReference>
<dbReference type="OMA" id="VMSFECF"/>
<evidence type="ECO:0008006" key="6">
    <source>
        <dbReference type="Google" id="ProtNLM"/>
    </source>
</evidence>
<evidence type="ECO:0000313" key="5">
    <source>
        <dbReference type="Proteomes" id="UP000000561"/>
    </source>
</evidence>
<accession>A0A0D1DZQ2</accession>
<proteinExistence type="inferred from homology"/>
<dbReference type="GO" id="GO:0003743">
    <property type="term" value="F:translation initiation factor activity"/>
    <property type="evidence" value="ECO:0000318"/>
    <property type="project" value="GO_Central"/>
</dbReference>
<dbReference type="Gene3D" id="3.30.110.10">
    <property type="entry name" value="Translation initiation factor 3 (IF-3), C-terminal domain"/>
    <property type="match status" value="1"/>
</dbReference>
<dbReference type="VEuPathDB" id="FungiDB:UMAG_04051"/>
<evidence type="ECO:0000256" key="3">
    <source>
        <dbReference type="ARBA" id="ARBA00022917"/>
    </source>
</evidence>
<dbReference type="InParanoid" id="A0A0D1DZQ2"/>
<dbReference type="EMBL" id="CM003150">
    <property type="protein sequence ID" value="KIS68010.1"/>
    <property type="molecule type" value="Genomic_DNA"/>
</dbReference>
<dbReference type="PANTHER" id="PTHR10938">
    <property type="entry name" value="TRANSLATION INITIATION FACTOR IF-3"/>
    <property type="match status" value="1"/>
</dbReference>
<keyword evidence="5" id="KW-1185">Reference proteome</keyword>
<evidence type="ECO:0000256" key="1">
    <source>
        <dbReference type="ARBA" id="ARBA00005439"/>
    </source>
</evidence>
<comment type="similarity">
    <text evidence="1">Belongs to the IF-3 family.</text>
</comment>
<dbReference type="OrthoDB" id="10257739at2759"/>
<dbReference type="GO" id="GO:0032790">
    <property type="term" value="P:ribosome disassembly"/>
    <property type="evidence" value="ECO:0000318"/>
    <property type="project" value="GO_Central"/>
</dbReference>
<protein>
    <recommendedName>
        <fullName evidence="6">Translation initiation factor 3 N-terminal domain-containing protein</fullName>
    </recommendedName>
</protein>
<dbReference type="InterPro" id="IPR036788">
    <property type="entry name" value="T_IF-3_C_sf"/>
</dbReference>